<evidence type="ECO:0000256" key="7">
    <source>
        <dbReference type="ARBA" id="ARBA00022840"/>
    </source>
</evidence>
<keyword evidence="4 10" id="KW-0808">Transferase</keyword>
<dbReference type="Gene3D" id="3.40.50.620">
    <property type="entry name" value="HUPs"/>
    <property type="match status" value="1"/>
</dbReference>
<dbReference type="InterPro" id="IPR005248">
    <property type="entry name" value="NadD/NMNAT"/>
</dbReference>
<evidence type="ECO:0000256" key="3">
    <source>
        <dbReference type="ARBA" id="ARBA00022642"/>
    </source>
</evidence>
<dbReference type="PANTHER" id="PTHR39321:SF3">
    <property type="entry name" value="PHOSPHOPANTETHEINE ADENYLYLTRANSFERASE"/>
    <property type="match status" value="1"/>
</dbReference>
<dbReference type="EMBL" id="LT859958">
    <property type="protein sequence ID" value="SMX54829.1"/>
    <property type="molecule type" value="Genomic_DNA"/>
</dbReference>
<evidence type="ECO:0000256" key="5">
    <source>
        <dbReference type="ARBA" id="ARBA00022695"/>
    </source>
</evidence>
<protein>
    <recommendedName>
        <fullName evidence="10">Probable nicotinate-nucleotide adenylyltransferase</fullName>
        <ecNumber evidence="10">2.7.7.18</ecNumber>
    </recommendedName>
    <alternativeName>
        <fullName evidence="10">Deamido-NAD(+) diphosphorylase</fullName>
    </alternativeName>
    <alternativeName>
        <fullName evidence="10">Deamido-NAD(+) pyrophosphorylase</fullName>
    </alternativeName>
    <alternativeName>
        <fullName evidence="10">Nicotinate mononucleotide adenylyltransferase</fullName>
        <shortName evidence="10">NaMN adenylyltransferase</shortName>
    </alternativeName>
</protein>
<dbReference type="GO" id="GO:0005524">
    <property type="term" value="F:ATP binding"/>
    <property type="evidence" value="ECO:0007669"/>
    <property type="project" value="UniProtKB-KW"/>
</dbReference>
<dbReference type="RefSeq" id="WP_087862640.1">
    <property type="nucleotide sequence ID" value="NZ_LT859958.1"/>
</dbReference>
<evidence type="ECO:0000256" key="8">
    <source>
        <dbReference type="ARBA" id="ARBA00023027"/>
    </source>
</evidence>
<dbReference type="EC" id="2.7.7.18" evidence="10"/>
<keyword evidence="6 10" id="KW-0547">Nucleotide-binding</keyword>
<dbReference type="KEGG" id="abat:CFX1CAM_1764"/>
<dbReference type="Pfam" id="PF01467">
    <property type="entry name" value="CTP_transf_like"/>
    <property type="match status" value="1"/>
</dbReference>
<dbReference type="NCBIfam" id="NF000840">
    <property type="entry name" value="PRK00071.1-3"/>
    <property type="match status" value="1"/>
</dbReference>
<feature type="domain" description="Cytidyltransferase-like" evidence="11">
    <location>
        <begin position="8"/>
        <end position="175"/>
    </location>
</feature>
<sequence>MTKKRLGIFGGTFDPPHIGHLILAAEARDQLALDTTLWVLTPDPPHKRGQEISSLTHRLDMIKLAIGDDDAFSLSYVDIDRPGPHYTVDTVKILKQEYPDQVLIYLLGGDSLHDLPNWYEVDALLENLDGVGVMRRPGDDIDLSKLYSALPQLEEKLNFVTAPLLEISADQIRRRVRQNRNFRYYLLPKIYEYICVNQVYQRETD</sequence>
<comment type="similarity">
    <text evidence="10">Belongs to the NadD family.</text>
</comment>
<keyword evidence="7 10" id="KW-0067">ATP-binding</keyword>
<comment type="pathway">
    <text evidence="2 10">Cofactor biosynthesis; NAD(+) biosynthesis; deamido-NAD(+) from nicotinate D-ribonucleotide: step 1/1.</text>
</comment>
<dbReference type="InterPro" id="IPR014729">
    <property type="entry name" value="Rossmann-like_a/b/a_fold"/>
</dbReference>
<evidence type="ECO:0000256" key="2">
    <source>
        <dbReference type="ARBA" id="ARBA00005019"/>
    </source>
</evidence>
<dbReference type="CDD" id="cd02165">
    <property type="entry name" value="NMNAT"/>
    <property type="match status" value="1"/>
</dbReference>
<evidence type="ECO:0000256" key="9">
    <source>
        <dbReference type="ARBA" id="ARBA00048721"/>
    </source>
</evidence>
<evidence type="ECO:0000256" key="10">
    <source>
        <dbReference type="HAMAP-Rule" id="MF_00244"/>
    </source>
</evidence>
<accession>A0A1Y6K8B2</accession>
<keyword evidence="8 10" id="KW-0520">NAD</keyword>
<dbReference type="GO" id="GO:0004515">
    <property type="term" value="F:nicotinate-nucleotide adenylyltransferase activity"/>
    <property type="evidence" value="ECO:0007669"/>
    <property type="project" value="UniProtKB-UniRule"/>
</dbReference>
<dbReference type="NCBIfam" id="TIGR00482">
    <property type="entry name" value="nicotinate (nicotinamide) nucleotide adenylyltransferase"/>
    <property type="match status" value="1"/>
</dbReference>
<dbReference type="SUPFAM" id="SSF52374">
    <property type="entry name" value="Nucleotidylyl transferase"/>
    <property type="match status" value="1"/>
</dbReference>
<evidence type="ECO:0000256" key="1">
    <source>
        <dbReference type="ARBA" id="ARBA00002324"/>
    </source>
</evidence>
<dbReference type="UniPathway" id="UPA00253">
    <property type="reaction ID" value="UER00332"/>
</dbReference>
<proteinExistence type="inferred from homology"/>
<evidence type="ECO:0000313" key="12">
    <source>
        <dbReference type="EMBL" id="SMX54829.1"/>
    </source>
</evidence>
<evidence type="ECO:0000313" key="13">
    <source>
        <dbReference type="Proteomes" id="UP000195514"/>
    </source>
</evidence>
<evidence type="ECO:0000256" key="6">
    <source>
        <dbReference type="ARBA" id="ARBA00022741"/>
    </source>
</evidence>
<keyword evidence="3 10" id="KW-0662">Pyridine nucleotide biosynthesis</keyword>
<dbReference type="GO" id="GO:0009435">
    <property type="term" value="P:NAD+ biosynthetic process"/>
    <property type="evidence" value="ECO:0007669"/>
    <property type="project" value="UniProtKB-UniRule"/>
</dbReference>
<dbReference type="AlphaFoldDB" id="A0A1Y6K8B2"/>
<gene>
    <name evidence="10 12" type="primary">nadD</name>
    <name evidence="12" type="ORF">CFX1CAM_1764</name>
</gene>
<name>A0A1Y6K8B2_9CHLR</name>
<dbReference type="OrthoDB" id="5295945at2"/>
<dbReference type="InterPro" id="IPR004821">
    <property type="entry name" value="Cyt_trans-like"/>
</dbReference>
<dbReference type="PANTHER" id="PTHR39321">
    <property type="entry name" value="NICOTINATE-NUCLEOTIDE ADENYLYLTRANSFERASE-RELATED"/>
    <property type="match status" value="1"/>
</dbReference>
<dbReference type="HAMAP" id="MF_00244">
    <property type="entry name" value="NaMN_adenylyltr"/>
    <property type="match status" value="1"/>
</dbReference>
<dbReference type="Proteomes" id="UP000195514">
    <property type="component" value="Chromosome I"/>
</dbReference>
<evidence type="ECO:0000259" key="11">
    <source>
        <dbReference type="Pfam" id="PF01467"/>
    </source>
</evidence>
<comment type="catalytic activity">
    <reaction evidence="9 10">
        <text>nicotinate beta-D-ribonucleotide + ATP + H(+) = deamido-NAD(+) + diphosphate</text>
        <dbReference type="Rhea" id="RHEA:22860"/>
        <dbReference type="ChEBI" id="CHEBI:15378"/>
        <dbReference type="ChEBI" id="CHEBI:30616"/>
        <dbReference type="ChEBI" id="CHEBI:33019"/>
        <dbReference type="ChEBI" id="CHEBI:57502"/>
        <dbReference type="ChEBI" id="CHEBI:58437"/>
        <dbReference type="EC" id="2.7.7.18"/>
    </reaction>
</comment>
<comment type="function">
    <text evidence="1 10">Catalyzes the reversible adenylation of nicotinate mononucleotide (NaMN) to nicotinic acid adenine dinucleotide (NaAD).</text>
</comment>
<evidence type="ECO:0000256" key="4">
    <source>
        <dbReference type="ARBA" id="ARBA00022679"/>
    </source>
</evidence>
<keyword evidence="13" id="KW-1185">Reference proteome</keyword>
<organism evidence="12 13">
    <name type="scientific">Candidatus Brevifilum fermentans</name>
    <dbReference type="NCBI Taxonomy" id="1986204"/>
    <lineage>
        <taxon>Bacteria</taxon>
        <taxon>Bacillati</taxon>
        <taxon>Chloroflexota</taxon>
        <taxon>Anaerolineae</taxon>
        <taxon>Anaerolineales</taxon>
        <taxon>Anaerolineaceae</taxon>
        <taxon>Candidatus Brevifilum</taxon>
    </lineage>
</organism>
<reference evidence="13" key="1">
    <citation type="submission" date="2017-05" db="EMBL/GenBank/DDBJ databases">
        <authorList>
            <person name="Kirkegaard R."/>
            <person name="Mcilroy J S."/>
        </authorList>
    </citation>
    <scope>NUCLEOTIDE SEQUENCE [LARGE SCALE GENOMIC DNA]</scope>
</reference>
<dbReference type="NCBIfam" id="TIGR00125">
    <property type="entry name" value="cyt_tran_rel"/>
    <property type="match status" value="1"/>
</dbReference>
<keyword evidence="5 10" id="KW-0548">Nucleotidyltransferase</keyword>